<sequence length="97" mass="11387">MDLNDYYTDIDPDFSFRELRRKIERYRIVMQARVLLDKRDTIKRTGKTDIQKIASETKQTIQTMRGRLETSIKGSVRTGIEEAVDKHSSLYDTITQS</sequence>
<reference evidence="7 15" key="4">
    <citation type="submission" date="2020-07" db="EMBL/GenBank/DDBJ databases">
        <title>Complete genome sequences of Streptococcus suis pig pathogenic strain 10, 13-00283-02 and 16085/3b.</title>
        <authorList>
            <person name="Bunk B."/>
            <person name="Jakobczak B."/>
            <person name="Florian V."/>
            <person name="Dittmar D."/>
            <person name="Maeder U."/>
            <person name="Jarek M."/>
            <person name="Baums C.G."/>
            <person name="Haeussler S."/>
            <person name="Voelker U."/>
            <person name="Michalik S."/>
        </authorList>
    </citation>
    <scope>NUCLEOTIDE SEQUENCE [LARGE SCALE GENOMIC DNA]</scope>
    <source>
        <strain evidence="7 15">13-00283-02</strain>
    </source>
</reference>
<dbReference type="EMBL" id="FIIR01000004">
    <property type="protein sequence ID" value="CYV70025.1"/>
    <property type="molecule type" value="Genomic_DNA"/>
</dbReference>
<dbReference type="EMBL" id="FIGH01000009">
    <property type="protein sequence ID" value="CYU79076.1"/>
    <property type="molecule type" value="Genomic_DNA"/>
</dbReference>
<dbReference type="RefSeq" id="WP_002935900.1">
    <property type="nucleotide sequence ID" value="NZ_BCBZ01000044.1"/>
</dbReference>
<dbReference type="Proteomes" id="UP000074664">
    <property type="component" value="Unassembled WGS sequence"/>
</dbReference>
<gene>
    <name evidence="1" type="ORF">ERS132392_01839</name>
    <name evidence="2" type="ORF">ERS132410_01250</name>
    <name evidence="4" type="ORF">ERS132440_01898</name>
    <name evidence="3" type="ORF">ERS132457_00656</name>
    <name evidence="5" type="ORF">ERS132521_01916</name>
    <name evidence="8" type="ORF">FH692_03525</name>
    <name evidence="6" type="ORF">HU146_01690</name>
    <name evidence="7" type="ORF">SSU1300283_01955</name>
</gene>
<dbReference type="Proteomes" id="UP000072353">
    <property type="component" value="Unassembled WGS sequence"/>
</dbReference>
<evidence type="ECO:0000313" key="2">
    <source>
        <dbReference type="EMBL" id="CYU86009.1"/>
    </source>
</evidence>
<protein>
    <submittedName>
        <fullName evidence="8">Uncharacterized protein</fullName>
    </submittedName>
</protein>
<accession>A0A140EWI8</accession>
<evidence type="ECO:0000313" key="9">
    <source>
        <dbReference type="Proteomes" id="UP000069831"/>
    </source>
</evidence>
<dbReference type="AlphaFoldDB" id="A0A140EWI8"/>
<evidence type="ECO:0000313" key="10">
    <source>
        <dbReference type="Proteomes" id="UP000072353"/>
    </source>
</evidence>
<dbReference type="EMBL" id="VIEK01000004">
    <property type="protein sequence ID" value="TQE89088.1"/>
    <property type="molecule type" value="Genomic_DNA"/>
</dbReference>
<dbReference type="Proteomes" id="UP000315224">
    <property type="component" value="Unassembled WGS sequence"/>
</dbReference>
<evidence type="ECO:0000313" key="15">
    <source>
        <dbReference type="Proteomes" id="UP000516797"/>
    </source>
</evidence>
<evidence type="ECO:0000313" key="7">
    <source>
        <dbReference type="EMBL" id="QOE29256.1"/>
    </source>
</evidence>
<evidence type="ECO:0000313" key="8">
    <source>
        <dbReference type="EMBL" id="TQE89088.1"/>
    </source>
</evidence>
<evidence type="ECO:0000313" key="14">
    <source>
        <dbReference type="Proteomes" id="UP000315224"/>
    </source>
</evidence>
<evidence type="ECO:0000313" key="6">
    <source>
        <dbReference type="EMBL" id="NVH35974.1"/>
    </source>
</evidence>
<organism evidence="8 14">
    <name type="scientific">Streptococcus suis</name>
    <dbReference type="NCBI Taxonomy" id="1307"/>
    <lineage>
        <taxon>Bacteria</taxon>
        <taxon>Bacillati</taxon>
        <taxon>Bacillota</taxon>
        <taxon>Bacilli</taxon>
        <taxon>Lactobacillales</taxon>
        <taxon>Streptococcaceae</taxon>
        <taxon>Streptococcus</taxon>
    </lineage>
</organism>
<evidence type="ECO:0000313" key="4">
    <source>
        <dbReference type="EMBL" id="CYV83951.1"/>
    </source>
</evidence>
<evidence type="ECO:0000313" key="5">
    <source>
        <dbReference type="EMBL" id="CYX82317.1"/>
    </source>
</evidence>
<name>A0A140EWI8_STRSU</name>
<dbReference type="OrthoDB" id="2356897at2"/>
<proteinExistence type="predicted"/>
<reference evidence="8 14" key="2">
    <citation type="submission" date="2019-06" db="EMBL/GenBank/DDBJ databases">
        <title>Comprehensive assessment of Oxford Nanopore MinION sequencing for bacterial characterization and routine diagnosis.</title>
        <authorList>
            <person name="Tan S."/>
            <person name="Dvorak C.M.T."/>
            <person name="Gebhart C."/>
            <person name="Estrada A."/>
            <person name="Marthaler D.G."/>
            <person name="Murtaugh M.P."/>
        </authorList>
    </citation>
    <scope>NUCLEOTIDE SEQUENCE [LARGE SCALE GENOMIC DNA]</scope>
    <source>
        <strain evidence="8 14">2017UMN1435.21</strain>
    </source>
</reference>
<dbReference type="Proteomes" id="UP000548355">
    <property type="component" value="Unassembled WGS sequence"/>
</dbReference>
<evidence type="ECO:0000313" key="12">
    <source>
        <dbReference type="Proteomes" id="UP000074356"/>
    </source>
</evidence>
<evidence type="ECO:0000313" key="11">
    <source>
        <dbReference type="Proteomes" id="UP000073485"/>
    </source>
</evidence>
<dbReference type="Proteomes" id="UP000069831">
    <property type="component" value="Unassembled WGS sequence"/>
</dbReference>
<dbReference type="EMBL" id="FIGO01000006">
    <property type="protein sequence ID" value="CYU86009.1"/>
    <property type="molecule type" value="Genomic_DNA"/>
</dbReference>
<dbReference type="Proteomes" id="UP000073485">
    <property type="component" value="Unassembled WGS sequence"/>
</dbReference>
<dbReference type="EMBL" id="FILL01000021">
    <property type="protein sequence ID" value="CYX82317.1"/>
    <property type="molecule type" value="Genomic_DNA"/>
</dbReference>
<evidence type="ECO:0000313" key="3">
    <source>
        <dbReference type="EMBL" id="CYV70025.1"/>
    </source>
</evidence>
<reference evidence="9 10" key="1">
    <citation type="submission" date="2016-02" db="EMBL/GenBank/DDBJ databases">
        <authorList>
            <consortium name="Pathogen Informatics"/>
        </authorList>
    </citation>
    <scope>NUCLEOTIDE SEQUENCE [LARGE SCALE GENOMIC DNA]</scope>
    <source>
        <strain evidence="1 13">LSS30</strain>
        <strain evidence="2 11">LSS48</strain>
        <strain evidence="4 12">LSS78</strain>
        <strain evidence="3 9">LSS95</strain>
        <strain evidence="5 10">SS975</strain>
    </source>
</reference>
<dbReference type="EMBL" id="JABXEU010000004">
    <property type="protein sequence ID" value="NVH35974.1"/>
    <property type="molecule type" value="Genomic_DNA"/>
</dbReference>
<evidence type="ECO:0000313" key="1">
    <source>
        <dbReference type="EMBL" id="CYU79076.1"/>
    </source>
</evidence>
<dbReference type="Proteomes" id="UP000074356">
    <property type="component" value="Unassembled WGS sequence"/>
</dbReference>
<evidence type="ECO:0000313" key="16">
    <source>
        <dbReference type="Proteomes" id="UP000548355"/>
    </source>
</evidence>
<evidence type="ECO:0000313" key="13">
    <source>
        <dbReference type="Proteomes" id="UP000074664"/>
    </source>
</evidence>
<reference evidence="6 16" key="3">
    <citation type="submission" date="2020-06" db="EMBL/GenBank/DDBJ databases">
        <title>Pan-genome analysis of Streptococcus suis serotype 2 revealed genomic diversity among strains of different virulence.</title>
        <authorList>
            <person name="Guo G."/>
            <person name="Zhang W."/>
        </authorList>
    </citation>
    <scope>NUCLEOTIDE SEQUENCE [LARGE SCALE GENOMIC DNA]</scope>
    <source>
        <strain evidence="6 16">ZJ92091101</strain>
    </source>
</reference>
<dbReference type="PATRIC" id="fig|1307.1317.peg.834"/>
<dbReference type="Proteomes" id="UP000516797">
    <property type="component" value="Chromosome"/>
</dbReference>
<dbReference type="EMBL" id="FIIB01000021">
    <property type="protein sequence ID" value="CYV83951.1"/>
    <property type="molecule type" value="Genomic_DNA"/>
</dbReference>
<dbReference type="EMBL" id="CP058741">
    <property type="protein sequence ID" value="QOE29256.1"/>
    <property type="molecule type" value="Genomic_DNA"/>
</dbReference>